<evidence type="ECO:0000313" key="8">
    <source>
        <dbReference type="EMBL" id="PCK25835.1"/>
    </source>
</evidence>
<evidence type="ECO:0000259" key="6">
    <source>
        <dbReference type="Pfam" id="PF00441"/>
    </source>
</evidence>
<dbReference type="Pfam" id="PF00441">
    <property type="entry name" value="Acyl-CoA_dh_1"/>
    <property type="match status" value="1"/>
</dbReference>
<dbReference type="RefSeq" id="WP_099697927.1">
    <property type="nucleotide sequence ID" value="NZ_NOVD01000013.1"/>
</dbReference>
<feature type="domain" description="Acyl-CoA dehydrogenase/oxidase N-terminal" evidence="7">
    <location>
        <begin position="23"/>
        <end position="80"/>
    </location>
</feature>
<evidence type="ECO:0008006" key="10">
    <source>
        <dbReference type="Google" id="ProtNLM"/>
    </source>
</evidence>
<keyword evidence="5" id="KW-0560">Oxidoreductase</keyword>
<dbReference type="SUPFAM" id="SSF56645">
    <property type="entry name" value="Acyl-CoA dehydrogenase NM domain-like"/>
    <property type="match status" value="1"/>
</dbReference>
<dbReference type="PANTHER" id="PTHR43884">
    <property type="entry name" value="ACYL-COA DEHYDROGENASE"/>
    <property type="match status" value="1"/>
</dbReference>
<proteinExistence type="inferred from homology"/>
<reference evidence="8 9" key="1">
    <citation type="submission" date="2017-07" db="EMBL/GenBank/DDBJ databases">
        <title>Draft sequence of Rhodococcus enclensis 23b-28.</title>
        <authorList>
            <person name="Besaury L."/>
            <person name="Sancelme M."/>
            <person name="Amato P."/>
            <person name="Lallement A."/>
            <person name="Delort A.-M."/>
        </authorList>
    </citation>
    <scope>NUCLEOTIDE SEQUENCE [LARGE SCALE GENOMIC DNA]</scope>
    <source>
        <strain evidence="8 9">23b-28</strain>
    </source>
</reference>
<evidence type="ECO:0000256" key="1">
    <source>
        <dbReference type="ARBA" id="ARBA00001974"/>
    </source>
</evidence>
<evidence type="ECO:0000256" key="5">
    <source>
        <dbReference type="ARBA" id="ARBA00023002"/>
    </source>
</evidence>
<keyword evidence="3" id="KW-0285">Flavoprotein</keyword>
<evidence type="ECO:0000256" key="3">
    <source>
        <dbReference type="ARBA" id="ARBA00022630"/>
    </source>
</evidence>
<accession>A0A2A5J8D8</accession>
<protein>
    <recommendedName>
        <fullName evidence="10">Acyl-CoA dehydrogenase</fullName>
    </recommendedName>
</protein>
<dbReference type="SUPFAM" id="SSF47203">
    <property type="entry name" value="Acyl-CoA dehydrogenase C-terminal domain-like"/>
    <property type="match status" value="1"/>
</dbReference>
<dbReference type="InterPro" id="IPR009100">
    <property type="entry name" value="AcylCoA_DH/oxidase_NM_dom_sf"/>
</dbReference>
<dbReference type="InterPro" id="IPR013786">
    <property type="entry name" value="AcylCoA_DH/ox_N"/>
</dbReference>
<comment type="caution">
    <text evidence="8">The sequence shown here is derived from an EMBL/GenBank/DDBJ whole genome shotgun (WGS) entry which is preliminary data.</text>
</comment>
<dbReference type="Proteomes" id="UP000230886">
    <property type="component" value="Unassembled WGS sequence"/>
</dbReference>
<dbReference type="AlphaFoldDB" id="A0A2A5J8D8"/>
<comment type="cofactor">
    <cofactor evidence="1">
        <name>FAD</name>
        <dbReference type="ChEBI" id="CHEBI:57692"/>
    </cofactor>
</comment>
<dbReference type="PANTHER" id="PTHR43884:SF20">
    <property type="entry name" value="ACYL-COA DEHYDROGENASE FADE28"/>
    <property type="match status" value="1"/>
</dbReference>
<evidence type="ECO:0000313" key="9">
    <source>
        <dbReference type="Proteomes" id="UP000230886"/>
    </source>
</evidence>
<dbReference type="InterPro" id="IPR037069">
    <property type="entry name" value="AcylCoA_DH/ox_N_sf"/>
</dbReference>
<evidence type="ECO:0000256" key="4">
    <source>
        <dbReference type="ARBA" id="ARBA00022827"/>
    </source>
</evidence>
<organism evidence="8 9">
    <name type="scientific">Rhodococcus qingshengii</name>
    <dbReference type="NCBI Taxonomy" id="334542"/>
    <lineage>
        <taxon>Bacteria</taxon>
        <taxon>Bacillati</taxon>
        <taxon>Actinomycetota</taxon>
        <taxon>Actinomycetes</taxon>
        <taxon>Mycobacteriales</taxon>
        <taxon>Nocardiaceae</taxon>
        <taxon>Rhodococcus</taxon>
        <taxon>Rhodococcus erythropolis group</taxon>
    </lineage>
</organism>
<dbReference type="EMBL" id="NOVD01000013">
    <property type="protein sequence ID" value="PCK25835.1"/>
    <property type="molecule type" value="Genomic_DNA"/>
</dbReference>
<dbReference type="InterPro" id="IPR009075">
    <property type="entry name" value="AcylCo_DH/oxidase_C"/>
</dbReference>
<evidence type="ECO:0000259" key="7">
    <source>
        <dbReference type="Pfam" id="PF02771"/>
    </source>
</evidence>
<feature type="domain" description="Acyl-CoA dehydrogenase/oxidase C-terminal" evidence="6">
    <location>
        <begin position="191"/>
        <end position="303"/>
    </location>
</feature>
<dbReference type="InterPro" id="IPR036250">
    <property type="entry name" value="AcylCo_DH-like_C"/>
</dbReference>
<dbReference type="Gene3D" id="1.10.540.10">
    <property type="entry name" value="Acyl-CoA dehydrogenase/oxidase, N-terminal domain"/>
    <property type="match status" value="1"/>
</dbReference>
<name>A0A2A5J8D8_RHOSG</name>
<sequence length="339" mass="35872">MSEFGPELVDLICKITGDYTGHRDGTLPQEWNTVCELGLAAVGISESCGGSGGTVGDLSIVIRELAKAGIGTPIVEASTAAWALGEVPRAGSDFDTVATAVGHIEFDGDCLSGALPSVRYGQSAKRIVLLLPESDSVVVVETGASAITMTHGYDLAGHQTSRVEFDRTPARLVASGRHCEHVRARLGLARATALVGSGTGAYLLTRGHVAQREQFGAPLIKMPSVAAGLARISISLREAETATFRALALQLDDEKSEGDQFAAAAVARVMTAEMATFVARQAHQLHGAIGVTEEYPLHRHTRNLWAWRDADESALEYSKLLGDLTVRGGELALWDRVSA</sequence>
<evidence type="ECO:0000256" key="2">
    <source>
        <dbReference type="ARBA" id="ARBA00009347"/>
    </source>
</evidence>
<gene>
    <name evidence="8" type="ORF">CHR55_19005</name>
</gene>
<dbReference type="Gene3D" id="1.20.140.10">
    <property type="entry name" value="Butyryl-CoA Dehydrogenase, subunit A, domain 3"/>
    <property type="match status" value="1"/>
</dbReference>
<dbReference type="GO" id="GO:0050660">
    <property type="term" value="F:flavin adenine dinucleotide binding"/>
    <property type="evidence" value="ECO:0007669"/>
    <property type="project" value="InterPro"/>
</dbReference>
<comment type="similarity">
    <text evidence="2">Belongs to the acyl-CoA dehydrogenase family.</text>
</comment>
<dbReference type="Pfam" id="PF02771">
    <property type="entry name" value="Acyl-CoA_dh_N"/>
    <property type="match status" value="1"/>
</dbReference>
<keyword evidence="4" id="KW-0274">FAD</keyword>
<dbReference type="GO" id="GO:0003995">
    <property type="term" value="F:acyl-CoA dehydrogenase activity"/>
    <property type="evidence" value="ECO:0007669"/>
    <property type="project" value="TreeGrafter"/>
</dbReference>